<evidence type="ECO:0000256" key="4">
    <source>
        <dbReference type="ARBA" id="ARBA00022737"/>
    </source>
</evidence>
<evidence type="ECO:0000256" key="1">
    <source>
        <dbReference type="ARBA" id="ARBA00004167"/>
    </source>
</evidence>
<protein>
    <submittedName>
        <fullName evidence="13">Uncharacterized protein</fullName>
    </submittedName>
</protein>
<feature type="compositionally biased region" description="Low complexity" evidence="9">
    <location>
        <begin position="1311"/>
        <end position="1323"/>
    </location>
</feature>
<dbReference type="FunFam" id="2.60.40.10:FF:000008">
    <property type="entry name" value="roundabout homolog 2 isoform X2"/>
    <property type="match status" value="2"/>
</dbReference>
<dbReference type="Proteomes" id="UP001634394">
    <property type="component" value="Unassembled WGS sequence"/>
</dbReference>
<keyword evidence="7" id="KW-1015">Disulfide bond</keyword>
<feature type="domain" description="Ig-like" evidence="11">
    <location>
        <begin position="222"/>
        <end position="310"/>
    </location>
</feature>
<feature type="region of interest" description="Disordered" evidence="9">
    <location>
        <begin position="1428"/>
        <end position="1559"/>
    </location>
</feature>
<reference evidence="13 14" key="1">
    <citation type="submission" date="2024-11" db="EMBL/GenBank/DDBJ databases">
        <title>Chromosome-level genome assembly of the freshwater bivalve Anodonta woodiana.</title>
        <authorList>
            <person name="Chen X."/>
        </authorList>
    </citation>
    <scope>NUCLEOTIDE SEQUENCE [LARGE SCALE GENOMIC DNA]</scope>
    <source>
        <strain evidence="13">MN2024</strain>
        <tissue evidence="13">Gills</tissue>
    </source>
</reference>
<evidence type="ECO:0000256" key="5">
    <source>
        <dbReference type="ARBA" id="ARBA00022989"/>
    </source>
</evidence>
<dbReference type="PROSITE" id="PS50835">
    <property type="entry name" value="IG_LIKE"/>
    <property type="match status" value="5"/>
</dbReference>
<feature type="non-terminal residue" evidence="13">
    <location>
        <position position="1"/>
    </location>
</feature>
<feature type="region of interest" description="Disordered" evidence="9">
    <location>
        <begin position="987"/>
        <end position="1025"/>
    </location>
</feature>
<feature type="domain" description="Fibronectin type-III" evidence="12">
    <location>
        <begin position="524"/>
        <end position="620"/>
    </location>
</feature>
<comment type="caution">
    <text evidence="13">The sequence shown here is derived from an EMBL/GenBank/DDBJ whole genome shotgun (WGS) entry which is preliminary data.</text>
</comment>
<dbReference type="SMART" id="SM00409">
    <property type="entry name" value="IG"/>
    <property type="match status" value="5"/>
</dbReference>
<gene>
    <name evidence="13" type="ORF">ACJMK2_027291</name>
</gene>
<evidence type="ECO:0000259" key="11">
    <source>
        <dbReference type="PROSITE" id="PS50835"/>
    </source>
</evidence>
<feature type="compositionally biased region" description="Low complexity" evidence="9">
    <location>
        <begin position="1506"/>
        <end position="1522"/>
    </location>
</feature>
<sequence>EANAKPDANPIHSSLALEKDTSQLQNPRIVEHPQDKYFSKNNPSTLHCKVDGDPKPSIRWYRDGQPVETTLDNAESNRMLLNNGSQLFFLRVIHTKTNKPDVGVYYCTASNIHGTAVSRNATVKIATLRDDFVQEPTDTGIAVGNSVTLLCRPPRGEPEPTVIWLWNSEPVVTGGRVQVLKEGDLKFTSVLKEDAGDYQCQAKNEAGDKTSHAAKLSVYDLPVIDKYPKDVTIGEGQNVEFHCGVTGDPPLSITWRKEGGDISTNDRVYIDKESGTLRIEDVKAGDEGTYICMARNGVGSAEAVAKLKVEYPPSFLVRPKNQIVARGRTVTLQCVATGSPVPTVYWSIGSPETLVFPKRESGRFSVSEDGTFRIENVLSSDEGECTCVAYSSKGESKASARIIVREHDVRPPPIIKIGPHNQTLSLDSNALLLCQALGDPQPHIRWYRDGHPLSMNDARYTLLSSGTLQISSLMLEDTGMYACKAVSETGETTWEAFLKVEASSISNPNVLASKTPDVASFPVPPSKKPDVTDVMDTAVHLQWQPAMDPGTPAFLGYQVEYFGYGADSGWVVVNTLVQTEDCVVFGLHPNTSYIFLVRARNSHGVGGPSEVSDIFRTLEPIGGRQFSKGVFNMSEIESRLKNVVIELEEAKVINSSAVRLKWKIENHQSIVDGYYIRYRHLINIQLKKYGQSRVKRVPFGPTLYVITGLGSYEWYEICIIATSGTKQTRCSGFLTVITGESVPSGVPLDIVVQRESDSKIVVRWSPPEFHEQNGKIIAYQIKCMSEDGMHNCSRSTNGSVYSLVIDNLLSGVNYHIQVAAQTKYGLGDWSQVLVASSEQSDLLQKSWFIGTLIGAAGGTLWIALCIFTIILCRKRRNRKKLKEQWFSTGATRAEQKQGERNGNGLRNVYGLKDAGSRTATVNKDEVLPPELAMLLQGRKEEEGLEEDIYTTARDPPELRTFIQKSSPVTPYATTTLLQAQAKERAMAQTQCKQGTDNSFRPINQGYTPHSSGSNDSNTDRSNTDENGFLIKQNMKPNRGYVFQTQTVNLSDVLPPPPDHLPNEEYSRSEDHPQYSELQDGCRPGFSRGHQMMPHCMSHGPSNCQMPPTQLPMSGYTPVHMDSDCSKCQSQKYFDNQPYSTKQGGSLRNQSLRQNLKHNPQRTLVCPHHSASPRGTPVMLHGYSQPWDCAPHGMYEFARLPETEYDYSQPQEGEFIHYSQPPGGVPREIQMANRSTPSDHSHNSVSSNRSGDSDKGRLPYLQVYRIVPPSDANYRVLGDQGHLSCSDHSEERRTPLYCGGDQCMDRACQSSLPSLSSESCNLPSQYTDRGERNRVGRNQQDSPVSEDPDYATESDLEPSHHHDYHERDSMVANWSITDQSNTEVSSDSSSEHSADNGDFLNEEDFASAIAKAAEMSGLTVVGSTVCDQKPRKIKHRRHRAPRSSSPGYSTDSNYGSIDGYKSYPRARHKRRPREKDDCPGNKISNSSENTTCDAEAANLPSYSKPNFPSSPTSSAPPSSFTSSLRKVAPPGDSSNQDNIPRTTSPRGGGIFQFGDVTTIF</sequence>
<dbReference type="Gene3D" id="2.60.40.10">
    <property type="entry name" value="Immunoglobulins"/>
    <property type="match status" value="8"/>
</dbReference>
<keyword evidence="14" id="KW-1185">Reference proteome</keyword>
<dbReference type="InterPro" id="IPR013106">
    <property type="entry name" value="Ig_V-set"/>
</dbReference>
<feature type="domain" description="Ig-like" evidence="11">
    <location>
        <begin position="412"/>
        <end position="493"/>
    </location>
</feature>
<dbReference type="InterPro" id="IPR007110">
    <property type="entry name" value="Ig-like_dom"/>
</dbReference>
<feature type="transmembrane region" description="Helical" evidence="10">
    <location>
        <begin position="847"/>
        <end position="872"/>
    </location>
</feature>
<organism evidence="13 14">
    <name type="scientific">Sinanodonta woodiana</name>
    <name type="common">Chinese pond mussel</name>
    <name type="synonym">Anodonta woodiana</name>
    <dbReference type="NCBI Taxonomy" id="1069815"/>
    <lineage>
        <taxon>Eukaryota</taxon>
        <taxon>Metazoa</taxon>
        <taxon>Spiralia</taxon>
        <taxon>Lophotrochozoa</taxon>
        <taxon>Mollusca</taxon>
        <taxon>Bivalvia</taxon>
        <taxon>Autobranchia</taxon>
        <taxon>Heteroconchia</taxon>
        <taxon>Palaeoheterodonta</taxon>
        <taxon>Unionida</taxon>
        <taxon>Unionoidea</taxon>
        <taxon>Unionidae</taxon>
        <taxon>Unioninae</taxon>
        <taxon>Sinanodonta</taxon>
    </lineage>
</organism>
<evidence type="ECO:0000256" key="6">
    <source>
        <dbReference type="ARBA" id="ARBA00023136"/>
    </source>
</evidence>
<dbReference type="InterPro" id="IPR003961">
    <property type="entry name" value="FN3_dom"/>
</dbReference>
<feature type="domain" description="Ig-like" evidence="11">
    <location>
        <begin position="27"/>
        <end position="124"/>
    </location>
</feature>
<dbReference type="FunFam" id="2.60.40.10:FF:000032">
    <property type="entry name" value="palladin isoform X1"/>
    <property type="match status" value="2"/>
</dbReference>
<dbReference type="SMART" id="SM00060">
    <property type="entry name" value="FN3"/>
    <property type="match status" value="3"/>
</dbReference>
<dbReference type="PANTHER" id="PTHR44170">
    <property type="entry name" value="PROTEIN SIDEKICK"/>
    <property type="match status" value="1"/>
</dbReference>
<dbReference type="SUPFAM" id="SSF49265">
    <property type="entry name" value="Fibronectin type III"/>
    <property type="match status" value="2"/>
</dbReference>
<dbReference type="GO" id="GO:0016020">
    <property type="term" value="C:membrane"/>
    <property type="evidence" value="ECO:0007669"/>
    <property type="project" value="UniProtKB-SubCell"/>
</dbReference>
<feature type="domain" description="Ig-like" evidence="11">
    <location>
        <begin position="130"/>
        <end position="217"/>
    </location>
</feature>
<feature type="domain" description="Fibronectin type-III" evidence="12">
    <location>
        <begin position="746"/>
        <end position="840"/>
    </location>
</feature>
<feature type="region of interest" description="Disordered" evidence="9">
    <location>
        <begin position="1311"/>
        <end position="1361"/>
    </location>
</feature>
<name>A0ABD3XM66_SINWO</name>
<dbReference type="SUPFAM" id="SSF48726">
    <property type="entry name" value="Immunoglobulin"/>
    <property type="match status" value="5"/>
</dbReference>
<proteinExistence type="predicted"/>
<evidence type="ECO:0000256" key="3">
    <source>
        <dbReference type="ARBA" id="ARBA00022729"/>
    </source>
</evidence>
<keyword evidence="6 10" id="KW-0472">Membrane</keyword>
<feature type="domain" description="Fibronectin type-III" evidence="12">
    <location>
        <begin position="643"/>
        <end position="744"/>
    </location>
</feature>
<feature type="compositionally biased region" description="Polar residues" evidence="9">
    <location>
        <begin position="1481"/>
        <end position="1491"/>
    </location>
</feature>
<evidence type="ECO:0000259" key="12">
    <source>
        <dbReference type="PROSITE" id="PS50853"/>
    </source>
</evidence>
<evidence type="ECO:0000256" key="10">
    <source>
        <dbReference type="SAM" id="Phobius"/>
    </source>
</evidence>
<dbReference type="PANTHER" id="PTHR44170:SF60">
    <property type="entry name" value="ROUNDABOUT HOMOLOG 1"/>
    <property type="match status" value="1"/>
</dbReference>
<keyword evidence="4" id="KW-0677">Repeat</keyword>
<feature type="region of interest" description="Disordered" evidence="9">
    <location>
        <begin position="1213"/>
        <end position="1256"/>
    </location>
</feature>
<feature type="compositionally biased region" description="Polar residues" evidence="9">
    <location>
        <begin position="1531"/>
        <end position="1544"/>
    </location>
</feature>
<dbReference type="GO" id="GO:0007399">
    <property type="term" value="P:nervous system development"/>
    <property type="evidence" value="ECO:0007669"/>
    <property type="project" value="UniProtKB-ARBA"/>
</dbReference>
<dbReference type="InterPro" id="IPR003599">
    <property type="entry name" value="Ig_sub"/>
</dbReference>
<dbReference type="Pfam" id="PF00041">
    <property type="entry name" value="fn3"/>
    <property type="match status" value="2"/>
</dbReference>
<feature type="compositionally biased region" description="Polar residues" evidence="9">
    <location>
        <begin position="987"/>
        <end position="1016"/>
    </location>
</feature>
<feature type="compositionally biased region" description="Basic and acidic residues" evidence="9">
    <location>
        <begin position="1060"/>
        <end position="1073"/>
    </location>
</feature>
<feature type="region of interest" description="Disordered" evidence="9">
    <location>
        <begin position="1377"/>
        <end position="1397"/>
    </location>
</feature>
<feature type="compositionally biased region" description="Basic residues" evidence="9">
    <location>
        <begin position="1430"/>
        <end position="1440"/>
    </location>
</feature>
<evidence type="ECO:0000256" key="7">
    <source>
        <dbReference type="ARBA" id="ARBA00023157"/>
    </source>
</evidence>
<dbReference type="InterPro" id="IPR013098">
    <property type="entry name" value="Ig_I-set"/>
</dbReference>
<dbReference type="InterPro" id="IPR036116">
    <property type="entry name" value="FN3_sf"/>
</dbReference>
<evidence type="ECO:0000313" key="14">
    <source>
        <dbReference type="Proteomes" id="UP001634394"/>
    </source>
</evidence>
<evidence type="ECO:0000256" key="2">
    <source>
        <dbReference type="ARBA" id="ARBA00022692"/>
    </source>
</evidence>
<dbReference type="InterPro" id="IPR036179">
    <property type="entry name" value="Ig-like_dom_sf"/>
</dbReference>
<keyword evidence="5 10" id="KW-1133">Transmembrane helix</keyword>
<comment type="subcellular location">
    <subcellularLocation>
        <location evidence="1">Membrane</location>
        <topology evidence="1">Single-pass membrane protein</topology>
    </subcellularLocation>
</comment>
<dbReference type="Pfam" id="PF13927">
    <property type="entry name" value="Ig_3"/>
    <property type="match status" value="2"/>
</dbReference>
<feature type="domain" description="Ig-like" evidence="11">
    <location>
        <begin position="313"/>
        <end position="403"/>
    </location>
</feature>
<dbReference type="SMART" id="SM00406">
    <property type="entry name" value="IGv"/>
    <property type="match status" value="3"/>
</dbReference>
<dbReference type="PROSITE" id="PS50853">
    <property type="entry name" value="FN3"/>
    <property type="match status" value="3"/>
</dbReference>
<dbReference type="InterPro" id="IPR013783">
    <property type="entry name" value="Ig-like_fold"/>
</dbReference>
<dbReference type="CDD" id="cd00063">
    <property type="entry name" value="FN3"/>
    <property type="match status" value="3"/>
</dbReference>
<feature type="region of interest" description="Disordered" evidence="9">
    <location>
        <begin position="1"/>
        <end position="26"/>
    </location>
</feature>
<dbReference type="Pfam" id="PF07679">
    <property type="entry name" value="I-set"/>
    <property type="match status" value="3"/>
</dbReference>
<evidence type="ECO:0000256" key="9">
    <source>
        <dbReference type="SAM" id="MobiDB-lite"/>
    </source>
</evidence>
<dbReference type="SMART" id="SM00408">
    <property type="entry name" value="IGc2"/>
    <property type="match status" value="5"/>
</dbReference>
<dbReference type="EMBL" id="JBJQND010000002">
    <property type="protein sequence ID" value="KAL3887349.1"/>
    <property type="molecule type" value="Genomic_DNA"/>
</dbReference>
<keyword evidence="8" id="KW-0393">Immunoglobulin domain</keyword>
<dbReference type="InterPro" id="IPR003598">
    <property type="entry name" value="Ig_sub2"/>
</dbReference>
<feature type="region of interest" description="Disordered" evidence="9">
    <location>
        <begin position="1049"/>
        <end position="1077"/>
    </location>
</feature>
<dbReference type="FunFam" id="2.60.40.10:FF:000026">
    <property type="entry name" value="roundabout homolog 2 isoform X1"/>
    <property type="match status" value="1"/>
</dbReference>
<feature type="compositionally biased region" description="Acidic residues" evidence="9">
    <location>
        <begin position="1343"/>
        <end position="1355"/>
    </location>
</feature>
<keyword evidence="3" id="KW-0732">Signal</keyword>
<evidence type="ECO:0000256" key="8">
    <source>
        <dbReference type="ARBA" id="ARBA00023319"/>
    </source>
</evidence>
<accession>A0ABD3XM66</accession>
<evidence type="ECO:0000313" key="13">
    <source>
        <dbReference type="EMBL" id="KAL3887349.1"/>
    </source>
</evidence>
<keyword evidence="2 10" id="KW-0812">Transmembrane</keyword>